<dbReference type="Proteomes" id="UP000326546">
    <property type="component" value="Chromosome"/>
</dbReference>
<dbReference type="Gene3D" id="3.50.30.30">
    <property type="match status" value="1"/>
</dbReference>
<dbReference type="AlphaFoldDB" id="A0A5J6V145"/>
<dbReference type="InterPro" id="IPR036852">
    <property type="entry name" value="Peptidase_S8/S53_dom_sf"/>
</dbReference>
<keyword evidence="6 9" id="KW-0378">Hydrolase</keyword>
<evidence type="ECO:0000256" key="4">
    <source>
        <dbReference type="ARBA" id="ARBA00022670"/>
    </source>
</evidence>
<feature type="domain" description="PA" evidence="14">
    <location>
        <begin position="411"/>
        <end position="489"/>
    </location>
</feature>
<feature type="domain" description="C5a peptidase/Subtilisin-like protease SBT2-like Fn3-like" evidence="15">
    <location>
        <begin position="643"/>
        <end position="742"/>
    </location>
</feature>
<protein>
    <submittedName>
        <fullName evidence="16">S8 family serine peptidase</fullName>
    </submittedName>
</protein>
<dbReference type="SUPFAM" id="SSF52743">
    <property type="entry name" value="Subtilisin-like"/>
    <property type="match status" value="1"/>
</dbReference>
<feature type="chain" id="PRO_5023910377" evidence="12">
    <location>
        <begin position="36"/>
        <end position="1223"/>
    </location>
</feature>
<dbReference type="PROSITE" id="PS00138">
    <property type="entry name" value="SUBTILASE_SER"/>
    <property type="match status" value="1"/>
</dbReference>
<dbReference type="Gene3D" id="2.60.40.1710">
    <property type="entry name" value="Subtilisin-like superfamily"/>
    <property type="match status" value="1"/>
</dbReference>
<keyword evidence="4 9" id="KW-0645">Protease</keyword>
<dbReference type="InterPro" id="IPR010435">
    <property type="entry name" value="C5a/SBT2-like_Fn3"/>
</dbReference>
<evidence type="ECO:0000256" key="5">
    <source>
        <dbReference type="ARBA" id="ARBA00022729"/>
    </source>
</evidence>
<feature type="active site" description="Charge relay system" evidence="8 9">
    <location>
        <position position="561"/>
    </location>
</feature>
<dbReference type="PRINTS" id="PR00723">
    <property type="entry name" value="SUBTILISIN"/>
</dbReference>
<evidence type="ECO:0000256" key="12">
    <source>
        <dbReference type="SAM" id="SignalP"/>
    </source>
</evidence>
<dbReference type="KEGG" id="serw:FY030_00420"/>
<evidence type="ECO:0000313" key="16">
    <source>
        <dbReference type="EMBL" id="QFG67389.1"/>
    </source>
</evidence>
<dbReference type="InterPro" id="IPR050131">
    <property type="entry name" value="Peptidase_S8_subtilisin-like"/>
</dbReference>
<evidence type="ECO:0000256" key="10">
    <source>
        <dbReference type="RuleBase" id="RU003355"/>
    </source>
</evidence>
<dbReference type="InterPro" id="IPR023828">
    <property type="entry name" value="Peptidase_S8_Ser-AS"/>
</dbReference>
<dbReference type="InterPro" id="IPR003137">
    <property type="entry name" value="PA_domain"/>
</dbReference>
<evidence type="ECO:0000256" key="6">
    <source>
        <dbReference type="ARBA" id="ARBA00022801"/>
    </source>
</evidence>
<evidence type="ECO:0000256" key="7">
    <source>
        <dbReference type="ARBA" id="ARBA00022825"/>
    </source>
</evidence>
<dbReference type="Pfam" id="PF00082">
    <property type="entry name" value="Peptidase_S8"/>
    <property type="match status" value="1"/>
</dbReference>
<feature type="region of interest" description="Disordered" evidence="11">
    <location>
        <begin position="375"/>
        <end position="396"/>
    </location>
</feature>
<evidence type="ECO:0000313" key="17">
    <source>
        <dbReference type="Proteomes" id="UP000326546"/>
    </source>
</evidence>
<evidence type="ECO:0000256" key="1">
    <source>
        <dbReference type="ARBA" id="ARBA00011073"/>
    </source>
</evidence>
<evidence type="ECO:0000259" key="15">
    <source>
        <dbReference type="Pfam" id="PF06280"/>
    </source>
</evidence>
<keyword evidence="2" id="KW-0134">Cell wall</keyword>
<evidence type="ECO:0000256" key="3">
    <source>
        <dbReference type="ARBA" id="ARBA00022525"/>
    </source>
</evidence>
<dbReference type="Pfam" id="PF02225">
    <property type="entry name" value="PA"/>
    <property type="match status" value="1"/>
</dbReference>
<accession>A0A5J6V145</accession>
<evidence type="ECO:0000259" key="14">
    <source>
        <dbReference type="Pfam" id="PF02225"/>
    </source>
</evidence>
<feature type="active site" description="Charge relay system" evidence="8 9">
    <location>
        <position position="186"/>
    </location>
</feature>
<dbReference type="RefSeq" id="WP_158059787.1">
    <property type="nucleotide sequence ID" value="NZ_CP044427.1"/>
</dbReference>
<gene>
    <name evidence="16" type="ORF">FY030_00420</name>
</gene>
<dbReference type="Pfam" id="PF04122">
    <property type="entry name" value="CW_binding_2"/>
    <property type="match status" value="3"/>
</dbReference>
<dbReference type="Pfam" id="PF06280">
    <property type="entry name" value="fn3_5"/>
    <property type="match status" value="1"/>
</dbReference>
<dbReference type="InterPro" id="IPR046450">
    <property type="entry name" value="PA_dom_sf"/>
</dbReference>
<dbReference type="Gene3D" id="3.40.50.12090">
    <property type="match status" value="1"/>
</dbReference>
<dbReference type="GO" id="GO:0016020">
    <property type="term" value="C:membrane"/>
    <property type="evidence" value="ECO:0007669"/>
    <property type="project" value="InterPro"/>
</dbReference>
<feature type="domain" description="Peptidase S8/S53" evidence="13">
    <location>
        <begin position="177"/>
        <end position="615"/>
    </location>
</feature>
<dbReference type="InterPro" id="IPR023827">
    <property type="entry name" value="Peptidase_S8_Asp-AS"/>
</dbReference>
<proteinExistence type="inferred from homology"/>
<name>A0A5J6V145_9MICO</name>
<feature type="active site" description="Charge relay system" evidence="8 9">
    <location>
        <position position="248"/>
    </location>
</feature>
<dbReference type="EMBL" id="CP044427">
    <property type="protein sequence ID" value="QFG67389.1"/>
    <property type="molecule type" value="Genomic_DNA"/>
</dbReference>
<dbReference type="Gene3D" id="3.40.50.200">
    <property type="entry name" value="Peptidase S8/S53 domain"/>
    <property type="match status" value="1"/>
</dbReference>
<dbReference type="GO" id="GO:0006508">
    <property type="term" value="P:proteolysis"/>
    <property type="evidence" value="ECO:0007669"/>
    <property type="project" value="UniProtKB-KW"/>
</dbReference>
<dbReference type="InterPro" id="IPR000209">
    <property type="entry name" value="Peptidase_S8/S53_dom"/>
</dbReference>
<evidence type="ECO:0000256" key="11">
    <source>
        <dbReference type="SAM" id="MobiDB-lite"/>
    </source>
</evidence>
<evidence type="ECO:0000259" key="13">
    <source>
        <dbReference type="Pfam" id="PF00082"/>
    </source>
</evidence>
<keyword evidence="5 12" id="KW-0732">Signal</keyword>
<dbReference type="OrthoDB" id="9813435at2"/>
<dbReference type="PANTHER" id="PTHR43806">
    <property type="entry name" value="PEPTIDASE S8"/>
    <property type="match status" value="1"/>
</dbReference>
<dbReference type="PANTHER" id="PTHR43806:SF11">
    <property type="entry name" value="CEREVISIN-RELATED"/>
    <property type="match status" value="1"/>
</dbReference>
<dbReference type="InterPro" id="IPR007253">
    <property type="entry name" value="Cell_wall-bd_2"/>
</dbReference>
<dbReference type="InterPro" id="IPR015500">
    <property type="entry name" value="Peptidase_S8_subtilisin-rel"/>
</dbReference>
<evidence type="ECO:0000256" key="2">
    <source>
        <dbReference type="ARBA" id="ARBA00022512"/>
    </source>
</evidence>
<keyword evidence="3" id="KW-0964">Secreted</keyword>
<dbReference type="PROSITE" id="PS51318">
    <property type="entry name" value="TAT"/>
    <property type="match status" value="1"/>
</dbReference>
<reference evidence="16 17" key="1">
    <citation type="submission" date="2019-09" db="EMBL/GenBank/DDBJ databases">
        <title>Serinicoccus pratensis sp. nov., isolated from meadow soil.</title>
        <authorList>
            <person name="Zhang W."/>
        </authorList>
    </citation>
    <scope>NUCLEOTIDE SEQUENCE [LARGE SCALE GENOMIC DNA]</scope>
    <source>
        <strain evidence="16 17">W204</strain>
    </source>
</reference>
<dbReference type="PROSITE" id="PS00136">
    <property type="entry name" value="SUBTILASE_ASP"/>
    <property type="match status" value="1"/>
</dbReference>
<feature type="signal peptide" evidence="12">
    <location>
        <begin position="1"/>
        <end position="35"/>
    </location>
</feature>
<sequence length="1223" mass="126628">MSSPTPRGSTPRRALSGVAVVALTGAMLAPLAASADDDAYLGAGSPAPESKIQDGGLTGADLVPNSYFVQLAAPATTEGGSPRVIQSQREQFLAHAQSAGVSVEVTSEYDTLWNGLAVTADAGSLTSLATSSVVEAIFPIGLIEAPERPSGGHHAPQMHSAVGMTGVDRAHELGYTGEGLRIGIIDTGVDYDHPDFGGGGTPDGDTFPTERVAYGYDFVGDSFNAAPSDPAYQPIPMPDEDPDDCQGHGTHVAGISSAGGEVVGVAPDSIIGAYRVFGCAGSTTAEIMLHAMEKSLEDDMDVVNLSIGSAFSSWAEYPTARATDALAREGVVVVASIGNSGANGLYSGGAPGVGRDTIGVGSVDNVSVRSNAFLDEDGEPVPYTTSTPAPTPPTEGTAQLLAFAEPGTTAAQHCEPFSEEEAAQIEGNWVLIQRGECTFHSKALNGQNAGAAGVVIYNNAAGALNASVAGDPPITVPVMGVMQQDGSRLATEALASDGVTITFTDEQAEAPNPSGGLMSSFSSFGTTADLMFKPDVSAPGGSIYAPYPLEDGGYATLSGTSMAAPHAAGAAALLLEAHPDLSVEDVKLRLQNSSTQVGLSIAPTAGLEVVHRQGSGLIQVDRAIEADVTAEPGLVQLGQQLAGETSTNTVTVHNHTGEEITYTVTHEGAVSTSGTANVFGYWLVEADVEHPESVTVPANGSAELTFDVTSPSLEGEEGDPMDPTFGGYLHLTEGEDSPAYSIAYGGSAFDLQDIEVLADMIDGDGNVTQELPALVTVESCAFWSGIDCVDPNVVYTPVDEDYVFTMAQGEHPVFAIHFEHQARNMTWEVFAANEDGTAGESLGTVSSVDYLARSSTRNAITGYAWDGMVMTDNGARERLPSGDYVMQIDVTKASAWNDDREPGVESYTSPAFTIDWSDEGLVDSPVVTRVEGHDRYATAAELAVTRFEPGVQTVFIANGLNFPDAVAGGALAVAEEGPVLLTRADELPGSTRMALRDLAPDRIVVLGGDTVVTDDVMEELADYTDDVDRVAGHDRYRTAAAISQEWESSDIVLIASGMDFPDALSAAAAAGVEGAPVLLTRQHGLPGATMNELERLDPSTIYVIGGETAVSQTVAEQAGGYADVVRLGGLDRYRTASTVAQEFFSSPTAEAFLATGRDFPDALAAAPAAALNGGPVLLTRPDSVPAATMTALDALRAQAITLVGGFDAIALQVQEGLGEYVYE</sequence>
<evidence type="ECO:0000256" key="8">
    <source>
        <dbReference type="PIRSR" id="PIRSR615500-1"/>
    </source>
</evidence>
<comment type="similarity">
    <text evidence="1 9 10">Belongs to the peptidase S8 family.</text>
</comment>
<organism evidence="16 17">
    <name type="scientific">Ornithinimicrobium pratense</name>
    <dbReference type="NCBI Taxonomy" id="2593973"/>
    <lineage>
        <taxon>Bacteria</taxon>
        <taxon>Bacillati</taxon>
        <taxon>Actinomycetota</taxon>
        <taxon>Actinomycetes</taxon>
        <taxon>Micrococcales</taxon>
        <taxon>Ornithinimicrobiaceae</taxon>
        <taxon>Ornithinimicrobium</taxon>
    </lineage>
</organism>
<keyword evidence="17" id="KW-1185">Reference proteome</keyword>
<dbReference type="PROSITE" id="PS51892">
    <property type="entry name" value="SUBTILASE"/>
    <property type="match status" value="1"/>
</dbReference>
<dbReference type="InterPro" id="IPR006311">
    <property type="entry name" value="TAT_signal"/>
</dbReference>
<keyword evidence="7 9" id="KW-0720">Serine protease</keyword>
<dbReference type="SUPFAM" id="SSF52025">
    <property type="entry name" value="PA domain"/>
    <property type="match status" value="1"/>
</dbReference>
<evidence type="ECO:0000256" key="9">
    <source>
        <dbReference type="PROSITE-ProRule" id="PRU01240"/>
    </source>
</evidence>
<dbReference type="GO" id="GO:0004252">
    <property type="term" value="F:serine-type endopeptidase activity"/>
    <property type="evidence" value="ECO:0007669"/>
    <property type="project" value="UniProtKB-UniRule"/>
</dbReference>